<dbReference type="Gene3D" id="3.30.70.1440">
    <property type="entry name" value="Multidrug efflux transporter AcrB pore domain"/>
    <property type="match status" value="1"/>
</dbReference>
<feature type="transmembrane region" description="Helical" evidence="1">
    <location>
        <begin position="523"/>
        <end position="540"/>
    </location>
</feature>
<dbReference type="InterPro" id="IPR001036">
    <property type="entry name" value="Acrflvin-R"/>
</dbReference>
<proteinExistence type="predicted"/>
<dbReference type="Proteomes" id="UP000601768">
    <property type="component" value="Unassembled WGS sequence"/>
</dbReference>
<dbReference type="GO" id="GO:0042910">
    <property type="term" value="F:xenobiotic transmembrane transporter activity"/>
    <property type="evidence" value="ECO:0007669"/>
    <property type="project" value="TreeGrafter"/>
</dbReference>
<evidence type="ECO:0000256" key="1">
    <source>
        <dbReference type="SAM" id="Phobius"/>
    </source>
</evidence>
<reference evidence="2" key="2">
    <citation type="submission" date="2020-08" db="EMBL/GenBank/DDBJ databases">
        <authorList>
            <person name="Lai Q."/>
        </authorList>
    </citation>
    <scope>NUCLEOTIDE SEQUENCE</scope>
    <source>
        <strain evidence="2">S27-2</strain>
    </source>
</reference>
<dbReference type="InterPro" id="IPR027463">
    <property type="entry name" value="AcrB_DN_DC_subdom"/>
</dbReference>
<keyword evidence="1" id="KW-0812">Transmembrane</keyword>
<organism evidence="2 3">
    <name type="scientific">Neptunicella marina</name>
    <dbReference type="NCBI Taxonomy" id="2125989"/>
    <lineage>
        <taxon>Bacteria</taxon>
        <taxon>Pseudomonadati</taxon>
        <taxon>Pseudomonadota</taxon>
        <taxon>Gammaproteobacteria</taxon>
        <taxon>Alteromonadales</taxon>
        <taxon>Alteromonadaceae</taxon>
        <taxon>Neptunicella</taxon>
    </lineage>
</organism>
<name>A0A8J6IYF8_9ALTE</name>
<accession>A0A8J6IYF8</accession>
<feature type="transmembrane region" description="Helical" evidence="1">
    <location>
        <begin position="432"/>
        <end position="452"/>
    </location>
</feature>
<dbReference type="SUPFAM" id="SSF82866">
    <property type="entry name" value="Multidrug efflux transporter AcrB transmembrane domain"/>
    <property type="match status" value="2"/>
</dbReference>
<feature type="transmembrane region" description="Helical" evidence="1">
    <location>
        <begin position="849"/>
        <end position="872"/>
    </location>
</feature>
<keyword evidence="1" id="KW-0472">Membrane</keyword>
<dbReference type="Gene3D" id="3.30.70.1430">
    <property type="entry name" value="Multidrug efflux transporter AcrB pore domain"/>
    <property type="match status" value="2"/>
</dbReference>
<dbReference type="PRINTS" id="PR00702">
    <property type="entry name" value="ACRIFLAVINRP"/>
</dbReference>
<sequence>MSTVITEWARKHSRALLSLFILVAIGGLIVSRSVPVSLFPHVEFPRIVVSVDVGDIPAKQMVTDITLPLEKALRAVPGVKNIKSTTSRGSAELSVSFSWQDDMTQAMLLIQSAINQHMYQLPAGLQFEVRRMDPTIFPVLAYSLHSPHLNLVELKDLAQFDLVPRLSGIQGLAKATVLGGKDAEFRLVINPDRLFAYSLSLTDVANALKQHNQLTSVGRIEQQHQLYLLIANAQMNSINDIAATVIANRNNNPIKLSDIADVYLTTSPVWQTVTADGEQSVLVQVYQQPAGNTTQIVADVKAAIADFINQAPADLSIKPWYDQSELIKHAAMSVVEAMVIGVGLAAIVLWVFLRNSRTVMIAMCVVPMSVATTILLLHVAGMSFNIMTLGGMAAAIGLIIDDAIVVIEHIMHKLSTRKRDEKNAILQACSEIARPLTGSSAATVIIFAPLAFLDGVTGAFFKALSLTIAISLIASYTLAWLVVPLLATKWLSTKKLGSDVNSTSSLQRVYQQVLKACLNKKRLIVIPSVVLALVCYQSFLKVGTGFMPKMDEGGFVLDYRAEPGTSLNETNQLLAKLEKILQQNPAVDTYSRRTGLQLGGGLTEANEGDFFVKLKPLPRAPIDQVMSDIREQVNQQVPQLEIELVLLMEDLIGDLTSVPQPIEIKLFGNNADELLQTADSIAQLIARVKGVVDINNGSNIAGNSIEFVIDQQKAALKGVSPVWVAEQARRWFDGDVVGQFRDTQKNIDLRLWVPPSARNNATNLDGIWLKTPQGQRLALKELVSIKQTQGEPQVTRENLKRLVAVTARIENRDIGSTVREIKSLISTSQLLKKDMYFELGGLYQQQQQAFSGLITVFISAVAILFTLLLYLYEDFLICIAILSVALLAAGTVFIGLWLTGIDLNITAIMGMTMILGIVTEVAIFYFSQFKQLAEQGLSTSEALQQAGHDRIRPILMTTLAAILSLTPLAFAMGQGAEMQQPLAVAIISGLLVQLPLVLLIAPGLYTTLLKLTKSPTFKP</sequence>
<feature type="transmembrane region" description="Helical" evidence="1">
    <location>
        <begin position="330"/>
        <end position="352"/>
    </location>
</feature>
<keyword evidence="3" id="KW-1185">Reference proteome</keyword>
<dbReference type="Gene3D" id="3.30.2090.10">
    <property type="entry name" value="Multidrug efflux transporter AcrB TolC docking domain, DN and DC subdomains"/>
    <property type="match status" value="2"/>
</dbReference>
<feature type="transmembrane region" description="Helical" evidence="1">
    <location>
        <begin position="879"/>
        <end position="899"/>
    </location>
</feature>
<keyword evidence="1" id="KW-1133">Transmembrane helix</keyword>
<reference evidence="2" key="1">
    <citation type="journal article" date="2018" name="Int. J. Syst. Evol. Microbiol.">
        <title>Neptunicella marina gen. nov., sp. nov., isolated from surface seawater.</title>
        <authorList>
            <person name="Liu X."/>
            <person name="Lai Q."/>
            <person name="Du Y."/>
            <person name="Zhang X."/>
            <person name="Liu Z."/>
            <person name="Sun F."/>
            <person name="Shao Z."/>
        </authorList>
    </citation>
    <scope>NUCLEOTIDE SEQUENCE</scope>
    <source>
        <strain evidence="2">S27-2</strain>
    </source>
</reference>
<protein>
    <submittedName>
        <fullName evidence="2">Efflux RND transporter permease subunit</fullName>
    </submittedName>
</protein>
<feature type="transmembrane region" description="Helical" evidence="1">
    <location>
        <begin position="954"/>
        <end position="976"/>
    </location>
</feature>
<dbReference type="GO" id="GO:0005886">
    <property type="term" value="C:plasma membrane"/>
    <property type="evidence" value="ECO:0007669"/>
    <property type="project" value="TreeGrafter"/>
</dbReference>
<gene>
    <name evidence="2" type="ORF">H8B19_16860</name>
</gene>
<dbReference type="Pfam" id="PF00873">
    <property type="entry name" value="ACR_tran"/>
    <property type="match status" value="1"/>
</dbReference>
<dbReference type="AlphaFoldDB" id="A0A8J6IYF8"/>
<dbReference type="RefSeq" id="WP_186508135.1">
    <property type="nucleotide sequence ID" value="NZ_JACNEP010000020.1"/>
</dbReference>
<dbReference type="Gene3D" id="3.30.70.1320">
    <property type="entry name" value="Multidrug efflux transporter AcrB pore domain like"/>
    <property type="match status" value="1"/>
</dbReference>
<dbReference type="PANTHER" id="PTHR32063">
    <property type="match status" value="1"/>
</dbReference>
<evidence type="ECO:0000313" key="2">
    <source>
        <dbReference type="EMBL" id="MBC3767552.1"/>
    </source>
</evidence>
<feature type="transmembrane region" description="Helical" evidence="1">
    <location>
        <begin position="982"/>
        <end position="1005"/>
    </location>
</feature>
<dbReference type="SUPFAM" id="SSF82714">
    <property type="entry name" value="Multidrug efflux transporter AcrB TolC docking domain, DN and DC subdomains"/>
    <property type="match status" value="2"/>
</dbReference>
<dbReference type="Gene3D" id="1.20.1640.10">
    <property type="entry name" value="Multidrug efflux transporter AcrB transmembrane domain"/>
    <property type="match status" value="2"/>
</dbReference>
<feature type="transmembrane region" description="Helical" evidence="1">
    <location>
        <begin position="386"/>
        <end position="411"/>
    </location>
</feature>
<feature type="transmembrane region" description="Helical" evidence="1">
    <location>
        <begin position="359"/>
        <end position="380"/>
    </location>
</feature>
<evidence type="ECO:0000313" key="3">
    <source>
        <dbReference type="Proteomes" id="UP000601768"/>
    </source>
</evidence>
<dbReference type="PANTHER" id="PTHR32063:SF0">
    <property type="entry name" value="SWARMING MOTILITY PROTEIN SWRC"/>
    <property type="match status" value="1"/>
</dbReference>
<feature type="transmembrane region" description="Helical" evidence="1">
    <location>
        <begin position="905"/>
        <end position="926"/>
    </location>
</feature>
<feature type="transmembrane region" description="Helical" evidence="1">
    <location>
        <begin position="464"/>
        <end position="487"/>
    </location>
</feature>
<dbReference type="SUPFAM" id="SSF82693">
    <property type="entry name" value="Multidrug efflux transporter AcrB pore domain, PN1, PN2, PC1 and PC2 subdomains"/>
    <property type="match status" value="3"/>
</dbReference>
<dbReference type="EMBL" id="JACNEP010000020">
    <property type="protein sequence ID" value="MBC3767552.1"/>
    <property type="molecule type" value="Genomic_DNA"/>
</dbReference>
<comment type="caution">
    <text evidence="2">The sequence shown here is derived from an EMBL/GenBank/DDBJ whole genome shotgun (WGS) entry which is preliminary data.</text>
</comment>